<name>A0A644Y7G6_9ZZZZ</name>
<evidence type="ECO:0000313" key="1">
    <source>
        <dbReference type="EMBL" id="MPM24542.1"/>
    </source>
</evidence>
<protein>
    <submittedName>
        <fullName evidence="1">Uncharacterized protein</fullName>
    </submittedName>
</protein>
<gene>
    <name evidence="1" type="ORF">SDC9_71025</name>
</gene>
<proteinExistence type="predicted"/>
<sequence length="118" mass="12874">MVAGSISRLAGFNRDTEQPIGFLECCLNPGKVLLKDGNNVFQPLLVADLVVETMLYIGKQRGGNSLRIGSSENGLAIFDRILTTNGAVGFLLLIKIVEQRKRRIILVAIHQKQGGKAR</sequence>
<comment type="caution">
    <text evidence="1">The sequence shown here is derived from an EMBL/GenBank/DDBJ whole genome shotgun (WGS) entry which is preliminary data.</text>
</comment>
<organism evidence="1">
    <name type="scientific">bioreactor metagenome</name>
    <dbReference type="NCBI Taxonomy" id="1076179"/>
    <lineage>
        <taxon>unclassified sequences</taxon>
        <taxon>metagenomes</taxon>
        <taxon>ecological metagenomes</taxon>
    </lineage>
</organism>
<dbReference type="AlphaFoldDB" id="A0A644Y7G6"/>
<dbReference type="EMBL" id="VSSQ01004286">
    <property type="protein sequence ID" value="MPM24542.1"/>
    <property type="molecule type" value="Genomic_DNA"/>
</dbReference>
<accession>A0A644Y7G6</accession>
<reference evidence="1" key="1">
    <citation type="submission" date="2019-08" db="EMBL/GenBank/DDBJ databases">
        <authorList>
            <person name="Kucharzyk K."/>
            <person name="Murdoch R.W."/>
            <person name="Higgins S."/>
            <person name="Loffler F."/>
        </authorList>
    </citation>
    <scope>NUCLEOTIDE SEQUENCE</scope>
</reference>